<dbReference type="Gene3D" id="1.25.40.10">
    <property type="entry name" value="Tetratricopeptide repeat domain"/>
    <property type="match status" value="1"/>
</dbReference>
<dbReference type="Pfam" id="PF12895">
    <property type="entry name" value="ANAPC3"/>
    <property type="match status" value="1"/>
</dbReference>
<keyword evidence="1" id="KW-0732">Signal</keyword>
<dbReference type="AlphaFoldDB" id="A0A1C3ES35"/>
<protein>
    <submittedName>
        <fullName evidence="2">Uncharacterized protein</fullName>
    </submittedName>
</protein>
<dbReference type="PROSITE" id="PS51257">
    <property type="entry name" value="PROKAR_LIPOPROTEIN"/>
    <property type="match status" value="1"/>
</dbReference>
<evidence type="ECO:0000256" key="1">
    <source>
        <dbReference type="SAM" id="SignalP"/>
    </source>
</evidence>
<dbReference type="OrthoDB" id="6260771at2"/>
<gene>
    <name evidence="2" type="ORF">A8L45_00275</name>
</gene>
<feature type="chain" id="PRO_5008673372" evidence="1">
    <location>
        <begin position="25"/>
        <end position="238"/>
    </location>
</feature>
<sequence>MKPFRFYGAISALLFLSACASAPAEHSFDADAMTKAGNYQGLVDHYKAAWLESPSSPERTIVLVKSYMMRQDYESASFYLQYLHDQGMMSQDSVYLSAQIAFHRQQFVQATEAAKRAIAMGKDDAETYLLLGIVQGNQSKFAEARNAFTTARIKGCDEATVKNNLAVLLLAEGKNNQAIDMLLPINHQAAIHNKAQVNLAIALIREGRHAEAESVLTPLFSKDEVATFIHTVAGGGEA</sequence>
<keyword evidence="3" id="KW-1185">Reference proteome</keyword>
<dbReference type="InterPro" id="IPR011990">
    <property type="entry name" value="TPR-like_helical_dom_sf"/>
</dbReference>
<proteinExistence type="predicted"/>
<dbReference type="Proteomes" id="UP000094936">
    <property type="component" value="Unassembled WGS sequence"/>
</dbReference>
<dbReference type="EMBL" id="LYBM01000001">
    <property type="protein sequence ID" value="ODA36077.1"/>
    <property type="molecule type" value="Genomic_DNA"/>
</dbReference>
<evidence type="ECO:0000313" key="3">
    <source>
        <dbReference type="Proteomes" id="UP000094936"/>
    </source>
</evidence>
<organism evidence="2 3">
    <name type="scientific">Veronia pacifica</name>
    <dbReference type="NCBI Taxonomy" id="1080227"/>
    <lineage>
        <taxon>Bacteria</taxon>
        <taxon>Pseudomonadati</taxon>
        <taxon>Pseudomonadota</taxon>
        <taxon>Gammaproteobacteria</taxon>
        <taxon>Vibrionales</taxon>
        <taxon>Vibrionaceae</taxon>
        <taxon>Veronia</taxon>
    </lineage>
</organism>
<reference evidence="2 3" key="1">
    <citation type="submission" date="2016-05" db="EMBL/GenBank/DDBJ databases">
        <title>Genomic Taxonomy of the Vibrionaceae.</title>
        <authorList>
            <person name="Gomez-Gil B."/>
            <person name="Enciso-Ibarra J."/>
        </authorList>
    </citation>
    <scope>NUCLEOTIDE SEQUENCE [LARGE SCALE GENOMIC DNA]</scope>
    <source>
        <strain evidence="2 3">CAIM 1920</strain>
    </source>
</reference>
<comment type="caution">
    <text evidence="2">The sequence shown here is derived from an EMBL/GenBank/DDBJ whole genome shotgun (WGS) entry which is preliminary data.</text>
</comment>
<evidence type="ECO:0000313" key="2">
    <source>
        <dbReference type="EMBL" id="ODA36077.1"/>
    </source>
</evidence>
<dbReference type="STRING" id="1080227.A8L45_00275"/>
<name>A0A1C3ES35_9GAMM</name>
<dbReference type="SUPFAM" id="SSF48452">
    <property type="entry name" value="TPR-like"/>
    <property type="match status" value="1"/>
</dbReference>
<feature type="signal peptide" evidence="1">
    <location>
        <begin position="1"/>
        <end position="24"/>
    </location>
</feature>
<accession>A0A1C3ES35</accession>
<dbReference type="RefSeq" id="WP_068898016.1">
    <property type="nucleotide sequence ID" value="NZ_JBHUIF010000002.1"/>
</dbReference>